<evidence type="ECO:0000313" key="3">
    <source>
        <dbReference type="Proteomes" id="UP000315496"/>
    </source>
</evidence>
<organism evidence="2 3">
    <name type="scientific">Giardia muris</name>
    <dbReference type="NCBI Taxonomy" id="5742"/>
    <lineage>
        <taxon>Eukaryota</taxon>
        <taxon>Metamonada</taxon>
        <taxon>Diplomonadida</taxon>
        <taxon>Hexamitidae</taxon>
        <taxon>Giardiinae</taxon>
        <taxon>Giardia</taxon>
    </lineage>
</organism>
<protein>
    <submittedName>
        <fullName evidence="2">Uncharacterized protein</fullName>
    </submittedName>
</protein>
<feature type="compositionally biased region" description="Basic and acidic residues" evidence="1">
    <location>
        <begin position="574"/>
        <end position="595"/>
    </location>
</feature>
<feature type="region of interest" description="Disordered" evidence="1">
    <location>
        <begin position="552"/>
        <end position="604"/>
    </location>
</feature>
<gene>
    <name evidence="2" type="ORF">GMRT_12827</name>
</gene>
<evidence type="ECO:0000313" key="2">
    <source>
        <dbReference type="EMBL" id="TNJ27093.1"/>
    </source>
</evidence>
<dbReference type="Proteomes" id="UP000315496">
    <property type="component" value="Chromosome 4"/>
</dbReference>
<feature type="compositionally biased region" description="Basic and acidic residues" evidence="1">
    <location>
        <begin position="398"/>
        <end position="410"/>
    </location>
</feature>
<accession>A0A4Z1SZL4</accession>
<dbReference type="AlphaFoldDB" id="A0A4Z1SZL4"/>
<dbReference type="VEuPathDB" id="GiardiaDB:GMRT_12827"/>
<reference evidence="2 3" key="1">
    <citation type="submission" date="2019-05" db="EMBL/GenBank/DDBJ databases">
        <title>The compact genome of Giardia muris reveals important steps in the evolution of intestinal protozoan parasites.</title>
        <authorList>
            <person name="Xu F."/>
            <person name="Jimenez-Gonzalez A."/>
            <person name="Einarsson E."/>
            <person name="Astvaldsson A."/>
            <person name="Peirasmaki D."/>
            <person name="Eckmann L."/>
            <person name="Andersson J.O."/>
            <person name="Svard S.G."/>
            <person name="Jerlstrom-Hultqvist J."/>
        </authorList>
    </citation>
    <scope>NUCLEOTIDE SEQUENCE [LARGE SCALE GENOMIC DNA]</scope>
    <source>
        <strain evidence="2 3">Roberts-Thomson</strain>
    </source>
</reference>
<proteinExistence type="predicted"/>
<feature type="region of interest" description="Disordered" evidence="1">
    <location>
        <begin position="621"/>
        <end position="690"/>
    </location>
</feature>
<keyword evidence="3" id="KW-1185">Reference proteome</keyword>
<dbReference type="OrthoDB" id="10250664at2759"/>
<dbReference type="EMBL" id="VDLU01000004">
    <property type="protein sequence ID" value="TNJ27093.1"/>
    <property type="molecule type" value="Genomic_DNA"/>
</dbReference>
<evidence type="ECO:0000256" key="1">
    <source>
        <dbReference type="SAM" id="MobiDB-lite"/>
    </source>
</evidence>
<name>A0A4Z1SZL4_GIAMU</name>
<comment type="caution">
    <text evidence="2">The sequence shown here is derived from an EMBL/GenBank/DDBJ whole genome shotgun (WGS) entry which is preliminary data.</text>
</comment>
<feature type="region of interest" description="Disordered" evidence="1">
    <location>
        <begin position="1"/>
        <end position="24"/>
    </location>
</feature>
<feature type="region of interest" description="Disordered" evidence="1">
    <location>
        <begin position="385"/>
        <end position="410"/>
    </location>
</feature>
<sequence>MAVRPGLATDAIYGRGRTTQPDLTDAERRRARAIEESTADGPIYKPRVNSAGTDDTNFTSVHDVDIAALSKFWITLGIPPAERDYAYAVQRKDTPVLDAYIDRLATLVHYKSIYKTLMAERERCKERLRTGIQGQQSSRHDLSVQLLTLRNLTLRLFSVVRAARQICQKPVLFPSMRLAPKMGAPMTDDWITFVRDEVFMNSETAELLFIVLKFFESAAPSAINTFVEDFFINATRHAKLLFGKHLLVESSAHKDNYLVSSQAGDELVELSQHSRNLTEGETALHLLLGIDFEVQFRDSDLPSRWLALLNKRSGASFVDRQAEALEDEPATLLPEEAWDMVKCEALLRERFVIHSQSLEKQGQKVVTVPVATSSWNTPETYLIPKDTRSVQPTPDPMQSHEDVSKNDGRGRMMREPSAPHSLIEPSTISALDPGVNTPHDSSFPDNPYEASGTPLINSHRQLGTVIRNTTPDVSITLNQPSVISEYTEGASMRGRQVRGENEIVFAPDNGVSLIEESAPTEWVPKQCRDRERTDDTLGRLLSPTNVSEIEPSATRDNMAISELTGSRDKKKAKRADSKPKKAKKTKESTVPEEKPPSPPPEVLRVANDPVSILGDPSLLTGCTTLAPPESDCSRLSGPSVPLSTSADLGDPNPSATNEPVFVLCDPSAFTHEGSDPATQVNSEASVKDAPAPLKAYERVKKEGASRERVFMMTDDINGSAFSDSMTI</sequence>